<gene>
    <name evidence="2" type="ORF">C7999DRAFT_36603</name>
</gene>
<name>A0AAN7HF94_9PEZI</name>
<reference evidence="2" key="1">
    <citation type="journal article" date="2023" name="Mol. Phylogenet. Evol.">
        <title>Genome-scale phylogeny and comparative genomics of the fungal order Sordariales.</title>
        <authorList>
            <person name="Hensen N."/>
            <person name="Bonometti L."/>
            <person name="Westerberg I."/>
            <person name="Brannstrom I.O."/>
            <person name="Guillou S."/>
            <person name="Cros-Aarteil S."/>
            <person name="Calhoun S."/>
            <person name="Haridas S."/>
            <person name="Kuo A."/>
            <person name="Mondo S."/>
            <person name="Pangilinan J."/>
            <person name="Riley R."/>
            <person name="LaButti K."/>
            <person name="Andreopoulos B."/>
            <person name="Lipzen A."/>
            <person name="Chen C."/>
            <person name="Yan M."/>
            <person name="Daum C."/>
            <person name="Ng V."/>
            <person name="Clum A."/>
            <person name="Steindorff A."/>
            <person name="Ohm R.A."/>
            <person name="Martin F."/>
            <person name="Silar P."/>
            <person name="Natvig D.O."/>
            <person name="Lalanne C."/>
            <person name="Gautier V."/>
            <person name="Ament-Velasquez S.L."/>
            <person name="Kruys A."/>
            <person name="Hutchinson M.I."/>
            <person name="Powell A.J."/>
            <person name="Barry K."/>
            <person name="Miller A.N."/>
            <person name="Grigoriev I.V."/>
            <person name="Debuchy R."/>
            <person name="Gladieux P."/>
            <person name="Hiltunen Thoren M."/>
            <person name="Johannesson H."/>
        </authorList>
    </citation>
    <scope>NUCLEOTIDE SEQUENCE</scope>
    <source>
        <strain evidence="2">CBS 359.72</strain>
    </source>
</reference>
<accession>A0AAN7HF94</accession>
<keyword evidence="3" id="KW-1185">Reference proteome</keyword>
<evidence type="ECO:0000256" key="1">
    <source>
        <dbReference type="SAM" id="MobiDB-lite"/>
    </source>
</evidence>
<feature type="region of interest" description="Disordered" evidence="1">
    <location>
        <begin position="17"/>
        <end position="39"/>
    </location>
</feature>
<proteinExistence type="predicted"/>
<dbReference type="Proteomes" id="UP001303647">
    <property type="component" value="Unassembled WGS sequence"/>
</dbReference>
<dbReference type="EMBL" id="MU857887">
    <property type="protein sequence ID" value="KAK4243077.1"/>
    <property type="molecule type" value="Genomic_DNA"/>
</dbReference>
<reference evidence="2" key="2">
    <citation type="submission" date="2023-05" db="EMBL/GenBank/DDBJ databases">
        <authorList>
            <consortium name="Lawrence Berkeley National Laboratory"/>
            <person name="Steindorff A."/>
            <person name="Hensen N."/>
            <person name="Bonometti L."/>
            <person name="Westerberg I."/>
            <person name="Brannstrom I.O."/>
            <person name="Guillou S."/>
            <person name="Cros-Aarteil S."/>
            <person name="Calhoun S."/>
            <person name="Haridas S."/>
            <person name="Kuo A."/>
            <person name="Mondo S."/>
            <person name="Pangilinan J."/>
            <person name="Riley R."/>
            <person name="Labutti K."/>
            <person name="Andreopoulos B."/>
            <person name="Lipzen A."/>
            <person name="Chen C."/>
            <person name="Yanf M."/>
            <person name="Daum C."/>
            <person name="Ng V."/>
            <person name="Clum A."/>
            <person name="Ohm R."/>
            <person name="Martin F."/>
            <person name="Silar P."/>
            <person name="Natvig D."/>
            <person name="Lalanne C."/>
            <person name="Gautier V."/>
            <person name="Ament-Velasquez S.L."/>
            <person name="Kruys A."/>
            <person name="Hutchinson M.I."/>
            <person name="Powell A.J."/>
            <person name="Barry K."/>
            <person name="Miller A.N."/>
            <person name="Grigoriev I.V."/>
            <person name="Debuchy R."/>
            <person name="Gladieux P."/>
            <person name="Thoren M.H."/>
            <person name="Johannesson H."/>
        </authorList>
    </citation>
    <scope>NUCLEOTIDE SEQUENCE</scope>
    <source>
        <strain evidence="2">CBS 359.72</strain>
    </source>
</reference>
<sequence length="121" mass="13862">MTHLNSFAFDDFVVWPQSEPPDSLADYTTDTPTDRLSPGIPSVAAKDTEQDLVLLPRAFWDTFLQPKLEKLLDKKLPPNKSYKAKETNVVVSVTDRSEWDLVKRFDELDIEWPILEGQLQA</sequence>
<organism evidence="2 3">
    <name type="scientific">Corynascus novoguineensis</name>
    <dbReference type="NCBI Taxonomy" id="1126955"/>
    <lineage>
        <taxon>Eukaryota</taxon>
        <taxon>Fungi</taxon>
        <taxon>Dikarya</taxon>
        <taxon>Ascomycota</taxon>
        <taxon>Pezizomycotina</taxon>
        <taxon>Sordariomycetes</taxon>
        <taxon>Sordariomycetidae</taxon>
        <taxon>Sordariales</taxon>
        <taxon>Chaetomiaceae</taxon>
        <taxon>Corynascus</taxon>
    </lineage>
</organism>
<evidence type="ECO:0000313" key="3">
    <source>
        <dbReference type="Proteomes" id="UP001303647"/>
    </source>
</evidence>
<dbReference type="AlphaFoldDB" id="A0AAN7HF94"/>
<protein>
    <submittedName>
        <fullName evidence="2">Uncharacterized protein</fullName>
    </submittedName>
</protein>
<comment type="caution">
    <text evidence="2">The sequence shown here is derived from an EMBL/GenBank/DDBJ whole genome shotgun (WGS) entry which is preliminary data.</text>
</comment>
<evidence type="ECO:0000313" key="2">
    <source>
        <dbReference type="EMBL" id="KAK4243077.1"/>
    </source>
</evidence>